<dbReference type="OrthoDB" id="1929779at2759"/>
<feature type="compositionally biased region" description="Low complexity" evidence="1">
    <location>
        <begin position="17"/>
        <end position="34"/>
    </location>
</feature>
<accession>A0A2G2X5E3</accession>
<dbReference type="STRING" id="33114.A0A2G2X5E3"/>
<gene>
    <name evidence="2" type="ORF">CQW23_07153</name>
</gene>
<feature type="region of interest" description="Disordered" evidence="1">
    <location>
        <begin position="1"/>
        <end position="34"/>
    </location>
</feature>
<dbReference type="EMBL" id="MLFT02000003">
    <property type="protein sequence ID" value="PHT52691.1"/>
    <property type="molecule type" value="Genomic_DNA"/>
</dbReference>
<name>A0A2G2X5E3_CAPBA</name>
<protein>
    <submittedName>
        <fullName evidence="2">Uncharacterized protein</fullName>
    </submittedName>
</protein>
<sequence>MRKLVPLKQDDRHSPHSNLSAKSSSPDSSGFGRSLSKKSLDMAIRHMDIRQRVLGNLHPLMTNIPASSMYSVRSGPNRCRTGRTISVPDSPLTTSSNASSEVSVSNNVVWADGSEIDDDISSDKVARSPASVRGSCDAMELLDAVNLLLIHYIKDEGKKLDAVKLLLIYYIKDDKITEFRTLYVYMDGNKGL</sequence>
<dbReference type="AlphaFoldDB" id="A0A2G2X5E3"/>
<comment type="caution">
    <text evidence="2">The sequence shown here is derived from an EMBL/GenBank/DDBJ whole genome shotgun (WGS) entry which is preliminary data.</text>
</comment>
<dbReference type="PANTHER" id="PTHR31949:SF20">
    <property type="entry name" value="OS01G0141900 PROTEIN"/>
    <property type="match status" value="1"/>
</dbReference>
<evidence type="ECO:0000313" key="3">
    <source>
        <dbReference type="Proteomes" id="UP000224567"/>
    </source>
</evidence>
<proteinExistence type="predicted"/>
<dbReference type="GO" id="GO:0055028">
    <property type="term" value="C:cortical microtubule"/>
    <property type="evidence" value="ECO:0007669"/>
    <property type="project" value="TreeGrafter"/>
</dbReference>
<organism evidence="2 3">
    <name type="scientific">Capsicum baccatum</name>
    <name type="common">Peruvian pepper</name>
    <dbReference type="NCBI Taxonomy" id="33114"/>
    <lineage>
        <taxon>Eukaryota</taxon>
        <taxon>Viridiplantae</taxon>
        <taxon>Streptophyta</taxon>
        <taxon>Embryophyta</taxon>
        <taxon>Tracheophyta</taxon>
        <taxon>Spermatophyta</taxon>
        <taxon>Magnoliopsida</taxon>
        <taxon>eudicotyledons</taxon>
        <taxon>Gunneridae</taxon>
        <taxon>Pentapetalae</taxon>
        <taxon>asterids</taxon>
        <taxon>lamiids</taxon>
        <taxon>Solanales</taxon>
        <taxon>Solanaceae</taxon>
        <taxon>Solanoideae</taxon>
        <taxon>Capsiceae</taxon>
        <taxon>Capsicum</taxon>
    </lineage>
</organism>
<dbReference type="Proteomes" id="UP000224567">
    <property type="component" value="Unassembled WGS sequence"/>
</dbReference>
<reference evidence="3" key="2">
    <citation type="journal article" date="2017" name="J. Anim. Genet.">
        <title>Multiple reference genome sequences of hot pepper reveal the massive evolution of plant disease resistance genes by retroduplication.</title>
        <authorList>
            <person name="Kim S."/>
            <person name="Park J."/>
            <person name="Yeom S.-I."/>
            <person name="Kim Y.-M."/>
            <person name="Seo E."/>
            <person name="Kim K.-T."/>
            <person name="Kim M.-S."/>
            <person name="Lee J.M."/>
            <person name="Cheong K."/>
            <person name="Shin H.-S."/>
            <person name="Kim S.-B."/>
            <person name="Han K."/>
            <person name="Lee J."/>
            <person name="Park M."/>
            <person name="Lee H.-A."/>
            <person name="Lee H.-Y."/>
            <person name="Lee Y."/>
            <person name="Oh S."/>
            <person name="Lee J.H."/>
            <person name="Choi E."/>
            <person name="Choi E."/>
            <person name="Lee S.E."/>
            <person name="Jeon J."/>
            <person name="Kim H."/>
            <person name="Choi G."/>
            <person name="Song H."/>
            <person name="Lee J."/>
            <person name="Lee S.-C."/>
            <person name="Kwon J.-K."/>
            <person name="Lee H.-Y."/>
            <person name="Koo N."/>
            <person name="Hong Y."/>
            <person name="Kim R.W."/>
            <person name="Kang W.-H."/>
            <person name="Huh J.H."/>
            <person name="Kang B.-C."/>
            <person name="Yang T.-J."/>
            <person name="Lee Y.-H."/>
            <person name="Bennetzen J.L."/>
            <person name="Choi D."/>
        </authorList>
    </citation>
    <scope>NUCLEOTIDE SEQUENCE [LARGE SCALE GENOMIC DNA]</scope>
    <source>
        <strain evidence="3">cv. PBC81</strain>
    </source>
</reference>
<feature type="region of interest" description="Disordered" evidence="1">
    <location>
        <begin position="72"/>
        <end position="98"/>
    </location>
</feature>
<dbReference type="PANTHER" id="PTHR31949">
    <property type="entry name" value="GASTRIC MUCIN-LIKE PROTEIN"/>
    <property type="match status" value="1"/>
</dbReference>
<keyword evidence="3" id="KW-1185">Reference proteome</keyword>
<evidence type="ECO:0000313" key="2">
    <source>
        <dbReference type="EMBL" id="PHT52691.1"/>
    </source>
</evidence>
<reference evidence="2 3" key="1">
    <citation type="journal article" date="2017" name="Genome Biol.">
        <title>New reference genome sequences of hot pepper reveal the massive evolution of plant disease-resistance genes by retroduplication.</title>
        <authorList>
            <person name="Kim S."/>
            <person name="Park J."/>
            <person name="Yeom S.I."/>
            <person name="Kim Y.M."/>
            <person name="Seo E."/>
            <person name="Kim K.T."/>
            <person name="Kim M.S."/>
            <person name="Lee J.M."/>
            <person name="Cheong K."/>
            <person name="Shin H.S."/>
            <person name="Kim S.B."/>
            <person name="Han K."/>
            <person name="Lee J."/>
            <person name="Park M."/>
            <person name="Lee H.A."/>
            <person name="Lee H.Y."/>
            <person name="Lee Y."/>
            <person name="Oh S."/>
            <person name="Lee J.H."/>
            <person name="Choi E."/>
            <person name="Choi E."/>
            <person name="Lee S.E."/>
            <person name="Jeon J."/>
            <person name="Kim H."/>
            <person name="Choi G."/>
            <person name="Song H."/>
            <person name="Lee J."/>
            <person name="Lee S.C."/>
            <person name="Kwon J.K."/>
            <person name="Lee H.Y."/>
            <person name="Koo N."/>
            <person name="Hong Y."/>
            <person name="Kim R.W."/>
            <person name="Kang W.H."/>
            <person name="Huh J.H."/>
            <person name="Kang B.C."/>
            <person name="Yang T.J."/>
            <person name="Lee Y.H."/>
            <person name="Bennetzen J.L."/>
            <person name="Choi D."/>
        </authorList>
    </citation>
    <scope>NUCLEOTIDE SEQUENCE [LARGE SCALE GENOMIC DNA]</scope>
    <source>
        <strain evidence="3">cv. PBC81</strain>
    </source>
</reference>
<dbReference type="GO" id="GO:0043622">
    <property type="term" value="P:cortical microtubule organization"/>
    <property type="evidence" value="ECO:0007669"/>
    <property type="project" value="TreeGrafter"/>
</dbReference>
<evidence type="ECO:0000256" key="1">
    <source>
        <dbReference type="SAM" id="MobiDB-lite"/>
    </source>
</evidence>